<dbReference type="Proteomes" id="UP000003571">
    <property type="component" value="Unassembled WGS sequence"/>
</dbReference>
<evidence type="ECO:0000313" key="2">
    <source>
        <dbReference type="Proteomes" id="UP000003571"/>
    </source>
</evidence>
<gene>
    <name evidence="1" type="ORF">TresaDRAFT_0811</name>
</gene>
<dbReference type="PATRIC" id="fig|907348.3.peg.2225"/>
<keyword evidence="2" id="KW-1185">Reference proteome</keyword>
<protein>
    <submittedName>
        <fullName evidence="1">Uncharacterized protein</fullName>
    </submittedName>
</protein>
<name>H7EMS2_9SPIR</name>
<sequence>MIISILASVSFISEGCFGGGEKSSSAVPDIEIMQIPQRSGDHFWYSFVNGGFVQTSLPQNSAIQSMKPWTESVRISDADTGLDGNGYLLVNHIGALVFEKKATPTLINDRQLLSRSTASNLIFSGGNAYFTLSRNSLFNSDSDEYDSDEPGSIGSNRPYLVRISTENKLFYPCVTYGDLGIGSDEEISGSYFDGTDWISSIKFDGRDDVTGKEKVSFRYIKWNSLRDFAALSAQTQDGKISSEECVEEQYRAPNTPSPFSAAPLRLRELLSPIPDSFDFTVTLRVPGGDSPRYFSHGPIGSSTNANAIISDGWICAVFADGTTYFAGAVDGRNVINNGKTVAFRLPRLPKNYFYSNFCISGDCLVVGWEENDFYKTGRSGFITVDMAELFYK</sequence>
<dbReference type="InterPro" id="IPR058399">
    <property type="entry name" value="DUF8086"/>
</dbReference>
<dbReference type="AlphaFoldDB" id="H7EMS2"/>
<evidence type="ECO:0000313" key="1">
    <source>
        <dbReference type="EMBL" id="EIC00986.1"/>
    </source>
</evidence>
<dbReference type="STRING" id="907348.TresaDRAFT_0811"/>
<comment type="caution">
    <text evidence="1">The sequence shown here is derived from an EMBL/GenBank/DDBJ whole genome shotgun (WGS) entry which is preliminary data.</text>
</comment>
<dbReference type="Pfam" id="PF26331">
    <property type="entry name" value="DUF8086"/>
    <property type="match status" value="1"/>
</dbReference>
<accession>H7EMS2</accession>
<dbReference type="EMBL" id="AGRW01000052">
    <property type="protein sequence ID" value="EIC00986.1"/>
    <property type="molecule type" value="Genomic_DNA"/>
</dbReference>
<reference evidence="1 2" key="1">
    <citation type="submission" date="2011-09" db="EMBL/GenBank/DDBJ databases">
        <title>The draft genome of Treponema saccharophilum DSM 2985.</title>
        <authorList>
            <consortium name="US DOE Joint Genome Institute (JGI-PGF)"/>
            <person name="Lucas S."/>
            <person name="Copeland A."/>
            <person name="Lapidus A."/>
            <person name="Glavina del Rio T."/>
            <person name="Dalin E."/>
            <person name="Tice H."/>
            <person name="Bruce D."/>
            <person name="Goodwin L."/>
            <person name="Pitluck S."/>
            <person name="Peters L."/>
            <person name="Kyrpides N."/>
            <person name="Mavromatis K."/>
            <person name="Ivanova N."/>
            <person name="Markowitz V."/>
            <person name="Cheng J.-F."/>
            <person name="Hugenholtz P."/>
            <person name="Woyke T."/>
            <person name="Wu D."/>
            <person name="Gronow S."/>
            <person name="Wellnitz S."/>
            <person name="Brambilla E."/>
            <person name="Klenk H.-P."/>
            <person name="Eisen J.A."/>
        </authorList>
    </citation>
    <scope>NUCLEOTIDE SEQUENCE [LARGE SCALE GENOMIC DNA]</scope>
    <source>
        <strain evidence="1 2">DSM 2985</strain>
    </source>
</reference>
<organism evidence="1 2">
    <name type="scientific">Treponema saccharophilum DSM 2985</name>
    <dbReference type="NCBI Taxonomy" id="907348"/>
    <lineage>
        <taxon>Bacteria</taxon>
        <taxon>Pseudomonadati</taxon>
        <taxon>Spirochaetota</taxon>
        <taxon>Spirochaetia</taxon>
        <taxon>Spirochaetales</taxon>
        <taxon>Treponemataceae</taxon>
        <taxon>Treponema</taxon>
    </lineage>
</organism>
<dbReference type="eggNOG" id="ENOG5032P03">
    <property type="taxonomic scope" value="Bacteria"/>
</dbReference>
<proteinExistence type="predicted"/>